<dbReference type="EMBL" id="JAJBZT010000009">
    <property type="protein sequence ID" value="MCB6184794.1"/>
    <property type="molecule type" value="Genomic_DNA"/>
</dbReference>
<evidence type="ECO:0000313" key="16">
    <source>
        <dbReference type="EMBL" id="MCB6184794.1"/>
    </source>
</evidence>
<organism evidence="16 17">
    <name type="scientific">Leeia speluncae</name>
    <dbReference type="NCBI Taxonomy" id="2884804"/>
    <lineage>
        <taxon>Bacteria</taxon>
        <taxon>Pseudomonadati</taxon>
        <taxon>Pseudomonadota</taxon>
        <taxon>Betaproteobacteria</taxon>
        <taxon>Neisseriales</taxon>
        <taxon>Leeiaceae</taxon>
        <taxon>Leeia</taxon>
    </lineage>
</organism>
<keyword evidence="10 14" id="KW-0472">Membrane</keyword>
<feature type="transmembrane region" description="Helical" evidence="15">
    <location>
        <begin position="139"/>
        <end position="164"/>
    </location>
</feature>
<evidence type="ECO:0000256" key="13">
    <source>
        <dbReference type="ARBA" id="ARBA00023284"/>
    </source>
</evidence>
<reference evidence="16" key="1">
    <citation type="submission" date="2021-10" db="EMBL/GenBank/DDBJ databases">
        <title>The complete genome sequence of Leeia sp. TBRC 13508.</title>
        <authorList>
            <person name="Charoenyingcharoen P."/>
            <person name="Yukphan P."/>
        </authorList>
    </citation>
    <scope>NUCLEOTIDE SEQUENCE</scope>
    <source>
        <strain evidence="16">TBRC 13508</strain>
    </source>
</reference>
<evidence type="ECO:0000256" key="3">
    <source>
        <dbReference type="ARBA" id="ARBA00022448"/>
    </source>
</evidence>
<dbReference type="HAMAP" id="MF_00286">
    <property type="entry name" value="DsbB"/>
    <property type="match status" value="1"/>
</dbReference>
<evidence type="ECO:0000256" key="9">
    <source>
        <dbReference type="ARBA" id="ARBA00023002"/>
    </source>
</evidence>
<comment type="subcellular location">
    <subcellularLocation>
        <location evidence="1">Cell inner membrane</location>
        <topology evidence="1">Multi-pass membrane protein</topology>
    </subcellularLocation>
    <subcellularLocation>
        <location evidence="14">Cell membrane</location>
        <topology evidence="14">Multi-pass membrane protein</topology>
    </subcellularLocation>
</comment>
<feature type="topological domain" description="Cytoplasmic" evidence="14">
    <location>
        <position position="168"/>
    </location>
</feature>
<dbReference type="InterPro" id="IPR003752">
    <property type="entry name" value="DiS_bond_form_DsbB/BdbC"/>
</dbReference>
<keyword evidence="6 14" id="KW-0812">Transmembrane</keyword>
<keyword evidence="9 14" id="KW-0560">Oxidoreductase</keyword>
<proteinExistence type="inferred from homology"/>
<evidence type="ECO:0000313" key="17">
    <source>
        <dbReference type="Proteomes" id="UP001165395"/>
    </source>
</evidence>
<evidence type="ECO:0000256" key="11">
    <source>
        <dbReference type="ARBA" id="ARBA00023157"/>
    </source>
</evidence>
<feature type="transmembrane region" description="Helical" evidence="15">
    <location>
        <begin position="47"/>
        <end position="65"/>
    </location>
</feature>
<evidence type="ECO:0000256" key="10">
    <source>
        <dbReference type="ARBA" id="ARBA00023136"/>
    </source>
</evidence>
<keyword evidence="8 14" id="KW-1133">Transmembrane helix</keyword>
<keyword evidence="5" id="KW-0997">Cell inner membrane</keyword>
<keyword evidence="4 14" id="KW-1003">Cell membrane</keyword>
<dbReference type="Gene3D" id="1.20.1550.10">
    <property type="entry name" value="DsbB-like"/>
    <property type="match status" value="1"/>
</dbReference>
<dbReference type="Proteomes" id="UP001165395">
    <property type="component" value="Unassembled WGS sequence"/>
</dbReference>
<evidence type="ECO:0000256" key="1">
    <source>
        <dbReference type="ARBA" id="ARBA00004429"/>
    </source>
</evidence>
<feature type="topological domain" description="Cytoplasmic" evidence="14">
    <location>
        <begin position="1"/>
        <end position="15"/>
    </location>
</feature>
<evidence type="ECO:0000256" key="12">
    <source>
        <dbReference type="ARBA" id="ARBA00023186"/>
    </source>
</evidence>
<comment type="caution">
    <text evidence="14">Lacks conserved residue(s) required for the propagation of feature annotation.</text>
</comment>
<dbReference type="SUPFAM" id="SSF158442">
    <property type="entry name" value="DsbB-like"/>
    <property type="match status" value="1"/>
</dbReference>
<keyword evidence="3 14" id="KW-0813">Transport</keyword>
<feature type="transmembrane region" description="Helical" evidence="15">
    <location>
        <begin position="14"/>
        <end position="35"/>
    </location>
</feature>
<keyword evidence="12 14" id="KW-0143">Chaperone</keyword>
<feature type="topological domain" description="Cytoplasmic" evidence="14">
    <location>
        <begin position="68"/>
        <end position="73"/>
    </location>
</feature>
<feature type="transmembrane region" description="Helical" evidence="15">
    <location>
        <begin position="72"/>
        <end position="95"/>
    </location>
</feature>
<keyword evidence="11 14" id="KW-1015">Disulfide bond</keyword>
<dbReference type="InterPro" id="IPR023380">
    <property type="entry name" value="DsbB-like_sf"/>
</dbReference>
<evidence type="ECO:0000256" key="7">
    <source>
        <dbReference type="ARBA" id="ARBA00022982"/>
    </source>
</evidence>
<comment type="similarity">
    <text evidence="2 14">Belongs to the DsbB family.</text>
</comment>
<dbReference type="RefSeq" id="WP_227181612.1">
    <property type="nucleotide sequence ID" value="NZ_JAJBZT010000009.1"/>
</dbReference>
<comment type="caution">
    <text evidence="16">The sequence shown here is derived from an EMBL/GenBank/DDBJ whole genome shotgun (WGS) entry which is preliminary data.</text>
</comment>
<evidence type="ECO:0000256" key="14">
    <source>
        <dbReference type="HAMAP-Rule" id="MF_00286"/>
    </source>
</evidence>
<evidence type="ECO:0000256" key="2">
    <source>
        <dbReference type="ARBA" id="ARBA00008823"/>
    </source>
</evidence>
<accession>A0ABS8D9A7</accession>
<feature type="disulfide bond" description="Redox-active" evidence="14">
    <location>
        <begin position="42"/>
        <end position="45"/>
    </location>
</feature>
<evidence type="ECO:0000256" key="4">
    <source>
        <dbReference type="ARBA" id="ARBA00022475"/>
    </source>
</evidence>
<dbReference type="Pfam" id="PF02600">
    <property type="entry name" value="DsbB"/>
    <property type="match status" value="1"/>
</dbReference>
<evidence type="ECO:0000256" key="15">
    <source>
        <dbReference type="SAM" id="Phobius"/>
    </source>
</evidence>
<keyword evidence="17" id="KW-1185">Reference proteome</keyword>
<feature type="topological domain" description="Periplasmic" evidence="14">
    <location>
        <begin position="33"/>
        <end position="50"/>
    </location>
</feature>
<dbReference type="InterPro" id="IPR050183">
    <property type="entry name" value="DsbB"/>
</dbReference>
<evidence type="ECO:0000256" key="5">
    <source>
        <dbReference type="ARBA" id="ARBA00022519"/>
    </source>
</evidence>
<dbReference type="InterPro" id="IPR022920">
    <property type="entry name" value="Disulphide_bond_form_DsbB"/>
</dbReference>
<protein>
    <recommendedName>
        <fullName evidence="14">Disulfide bond formation protein B</fullName>
    </recommendedName>
    <alternativeName>
        <fullName evidence="14">Disulfide oxidoreductase</fullName>
    </alternativeName>
</protein>
<keyword evidence="13 14" id="KW-0676">Redox-active center</keyword>
<dbReference type="PANTHER" id="PTHR36570:SF3">
    <property type="entry name" value="DISULFIDE BOND FORMATION PROTEIN B"/>
    <property type="match status" value="1"/>
</dbReference>
<comment type="function">
    <text evidence="14">Required for disulfide bond formation in some periplasmic proteins. Acts by oxidizing the DsbA protein.</text>
</comment>
<dbReference type="PANTHER" id="PTHR36570">
    <property type="entry name" value="DISULFIDE BOND FORMATION PROTEIN B"/>
    <property type="match status" value="1"/>
</dbReference>
<sequence>MIDKLLSFLPARRWVNLLAAGVCAALMAYALYLQYYKFQEPCPLCMLQRVVIVFMGVIFFIAGIHHPGKRGATVYGVIIALIGLVGAAISARHVWIQYLPPEQVPQCGPGLSYMLETMPFGSAILQVLHGSGECADKSWMFLGLTIPGWTFLFFVALSVLALVLPRKR</sequence>
<evidence type="ECO:0000256" key="8">
    <source>
        <dbReference type="ARBA" id="ARBA00022989"/>
    </source>
</evidence>
<keyword evidence="7 14" id="KW-0249">Electron transport</keyword>
<evidence type="ECO:0000256" key="6">
    <source>
        <dbReference type="ARBA" id="ARBA00022692"/>
    </source>
</evidence>
<gene>
    <name evidence="14" type="primary">dsbB</name>
    <name evidence="16" type="ORF">LIN78_14700</name>
</gene>
<name>A0ABS8D9A7_9NEIS</name>